<feature type="compositionally biased region" description="Basic and acidic residues" evidence="1">
    <location>
        <begin position="1"/>
        <end position="34"/>
    </location>
</feature>
<reference evidence="2 3" key="2">
    <citation type="journal article" date="2014" name="J. Gen. Appl. Microbiol.">
        <title>The early diverging ascomycetous budding yeast Saitoella complicata has three histone deacetylases belonging to the Clr6, Hos2, and Rpd3 lineages.</title>
        <authorList>
            <person name="Nishida H."/>
            <person name="Matsumoto T."/>
            <person name="Kondo S."/>
            <person name="Hamamoto M."/>
            <person name="Yoshikawa H."/>
        </authorList>
    </citation>
    <scope>NUCLEOTIDE SEQUENCE [LARGE SCALE GENOMIC DNA]</scope>
    <source>
        <strain evidence="2 3">NRRL Y-17804</strain>
    </source>
</reference>
<evidence type="ECO:0000313" key="3">
    <source>
        <dbReference type="Proteomes" id="UP000033140"/>
    </source>
</evidence>
<keyword evidence="3" id="KW-1185">Reference proteome</keyword>
<protein>
    <submittedName>
        <fullName evidence="2">Uncharacterized protein</fullName>
    </submittedName>
</protein>
<feature type="region of interest" description="Disordered" evidence="1">
    <location>
        <begin position="1"/>
        <end position="76"/>
    </location>
</feature>
<dbReference type="AlphaFoldDB" id="A0A0E9NC52"/>
<accession>A0A0E9NC52</accession>
<evidence type="ECO:0000256" key="1">
    <source>
        <dbReference type="SAM" id="MobiDB-lite"/>
    </source>
</evidence>
<reference evidence="2 3" key="1">
    <citation type="journal article" date="2011" name="J. Gen. Appl. Microbiol.">
        <title>Draft genome sequencing of the enigmatic yeast Saitoella complicata.</title>
        <authorList>
            <person name="Nishida H."/>
            <person name="Hamamoto M."/>
            <person name="Sugiyama J."/>
        </authorList>
    </citation>
    <scope>NUCLEOTIDE SEQUENCE [LARGE SCALE GENOMIC DNA]</scope>
    <source>
        <strain evidence="2 3">NRRL Y-17804</strain>
    </source>
</reference>
<sequence length="76" mass="8571">MRSRLENFGRWTESKGEARDTIERSRNKRTDKSARRPLQRNALHVASGEPEISSLSLPSQTTDDPPPLPLKTIDNG</sequence>
<reference evidence="2 3" key="3">
    <citation type="journal article" date="2015" name="Genome Announc.">
        <title>Draft Genome Sequence of the Archiascomycetous Yeast Saitoella complicata.</title>
        <authorList>
            <person name="Yamauchi K."/>
            <person name="Kondo S."/>
            <person name="Hamamoto M."/>
            <person name="Takahashi Y."/>
            <person name="Ogura Y."/>
            <person name="Hayashi T."/>
            <person name="Nishida H."/>
        </authorList>
    </citation>
    <scope>NUCLEOTIDE SEQUENCE [LARGE SCALE GENOMIC DNA]</scope>
    <source>
        <strain evidence="2 3">NRRL Y-17804</strain>
    </source>
</reference>
<evidence type="ECO:0000313" key="2">
    <source>
        <dbReference type="EMBL" id="GAO46985.1"/>
    </source>
</evidence>
<proteinExistence type="predicted"/>
<gene>
    <name evidence="2" type="ORF">G7K_1199-t1</name>
</gene>
<dbReference type="Proteomes" id="UP000033140">
    <property type="component" value="Unassembled WGS sequence"/>
</dbReference>
<organism evidence="2 3">
    <name type="scientific">Saitoella complicata (strain BCRC 22490 / CBS 7301 / JCM 7358 / NBRC 10748 / NRRL Y-17804)</name>
    <dbReference type="NCBI Taxonomy" id="698492"/>
    <lineage>
        <taxon>Eukaryota</taxon>
        <taxon>Fungi</taxon>
        <taxon>Dikarya</taxon>
        <taxon>Ascomycota</taxon>
        <taxon>Taphrinomycotina</taxon>
        <taxon>Taphrinomycotina incertae sedis</taxon>
        <taxon>Saitoella</taxon>
    </lineage>
</organism>
<dbReference type="EMBL" id="BACD03000006">
    <property type="protein sequence ID" value="GAO46985.1"/>
    <property type="molecule type" value="Genomic_DNA"/>
</dbReference>
<name>A0A0E9NC52_SAICN</name>
<comment type="caution">
    <text evidence="2">The sequence shown here is derived from an EMBL/GenBank/DDBJ whole genome shotgun (WGS) entry which is preliminary data.</text>
</comment>